<sequence>MSLPGLEQFPPFIWLGFPVALAFYLSRLWSKPNVSLGFVINSELYGAFFLAPFMALIASRLLFPGDLSLLSFCSSYGLTIVFTMAFFAIALMRGRHRLMIYGNPPILLLLLLNLLLCALDYLNSYSGYFSCDGDRCRRYAAVFGYPDQANFISFASHMAVSALLTLVLTKMRPNA</sequence>
<feature type="transmembrane region" description="Helical" evidence="1">
    <location>
        <begin position="151"/>
        <end position="169"/>
    </location>
</feature>
<evidence type="ECO:0000313" key="3">
    <source>
        <dbReference type="Proteomes" id="UP000308530"/>
    </source>
</evidence>
<dbReference type="Proteomes" id="UP000308530">
    <property type="component" value="Chromosome"/>
</dbReference>
<feature type="transmembrane region" description="Helical" evidence="1">
    <location>
        <begin position="42"/>
        <end position="63"/>
    </location>
</feature>
<gene>
    <name evidence="2" type="ORF">FE840_016980</name>
</gene>
<dbReference type="EMBL" id="CP058350">
    <property type="protein sequence ID" value="QLF71110.1"/>
    <property type="molecule type" value="Genomic_DNA"/>
</dbReference>
<reference evidence="2 3" key="1">
    <citation type="submission" date="2020-06" db="EMBL/GenBank/DDBJ databases">
        <title>Genome sequence of Rhizobium sp strain ADMK78.</title>
        <authorList>
            <person name="Rahi P."/>
        </authorList>
    </citation>
    <scope>NUCLEOTIDE SEQUENCE [LARGE SCALE GENOMIC DNA]</scope>
    <source>
        <strain evidence="2 3">ADMK78</strain>
    </source>
</reference>
<keyword evidence="1" id="KW-0812">Transmembrane</keyword>
<evidence type="ECO:0000313" key="2">
    <source>
        <dbReference type="EMBL" id="QLF71110.1"/>
    </source>
</evidence>
<feature type="transmembrane region" description="Helical" evidence="1">
    <location>
        <begin position="12"/>
        <end position="30"/>
    </location>
</feature>
<proteinExistence type="predicted"/>
<feature type="transmembrane region" description="Helical" evidence="1">
    <location>
        <begin position="69"/>
        <end position="92"/>
    </location>
</feature>
<evidence type="ECO:0000256" key="1">
    <source>
        <dbReference type="SAM" id="Phobius"/>
    </source>
</evidence>
<keyword evidence="1" id="KW-0472">Membrane</keyword>
<dbReference type="RefSeq" id="WP_138287805.1">
    <property type="nucleotide sequence ID" value="NZ_CP058350.1"/>
</dbReference>
<keyword evidence="1" id="KW-1133">Transmembrane helix</keyword>
<keyword evidence="3" id="KW-1185">Reference proteome</keyword>
<name>A0ABX6QSG4_9HYPH</name>
<feature type="transmembrane region" description="Helical" evidence="1">
    <location>
        <begin position="104"/>
        <end position="122"/>
    </location>
</feature>
<protein>
    <submittedName>
        <fullName evidence="2">Uncharacterized protein</fullName>
    </submittedName>
</protein>
<organism evidence="2 3">
    <name type="scientific">Peteryoungia desertarenae</name>
    <dbReference type="NCBI Taxonomy" id="1813451"/>
    <lineage>
        <taxon>Bacteria</taxon>
        <taxon>Pseudomonadati</taxon>
        <taxon>Pseudomonadota</taxon>
        <taxon>Alphaproteobacteria</taxon>
        <taxon>Hyphomicrobiales</taxon>
        <taxon>Rhizobiaceae</taxon>
        <taxon>Peteryoungia</taxon>
    </lineage>
</organism>
<accession>A0ABX6QSG4</accession>